<keyword evidence="1" id="KW-0560">Oxidoreductase</keyword>
<comment type="caution">
    <text evidence="2">The sequence shown here is derived from an EMBL/GenBank/DDBJ whole genome shotgun (WGS) entry which is preliminary data.</text>
</comment>
<gene>
    <name evidence="2" type="ORF">PEBR_07740</name>
</gene>
<reference evidence="3" key="1">
    <citation type="submission" date="2015-09" db="EMBL/GenBank/DDBJ databases">
        <authorList>
            <person name="Fill T.P."/>
            <person name="Baretta J.F."/>
            <person name="de Almeida L.G."/>
            <person name="Rocha M."/>
            <person name="de Souza D.H."/>
            <person name="Malavazi I."/>
            <person name="Cerdeira L.T."/>
            <person name="Hong H."/>
            <person name="Samborskyy M."/>
            <person name="de Vasconcelos A.T."/>
            <person name="Leadlay P."/>
            <person name="Rodrigues-Filho E."/>
        </authorList>
    </citation>
    <scope>NUCLEOTIDE SEQUENCE [LARGE SCALE GENOMIC DNA]</scope>
    <source>
        <strain evidence="3">LaBioMMi 136</strain>
    </source>
</reference>
<accession>A0A1S9RVM8</accession>
<dbReference type="PANTHER" id="PTHR35870:SF1">
    <property type="entry name" value="PROTEIN, PUTATIVE (AFU_ORTHOLOGUE AFUA_5G03330)-RELATED"/>
    <property type="match status" value="1"/>
</dbReference>
<dbReference type="Pfam" id="PF14027">
    <property type="entry name" value="Questin_oxidase"/>
    <property type="match status" value="1"/>
</dbReference>
<sequence length="492" mass="56210">MGTHREIKIPTQVPITGTFKVQALPAETAAKASEILQSNHDNYHIYIHDLGLHNHILHHILAIYALGGTSAQLDQAYKLAMDSQRPTRRPDPQRVSDFQDTAKFKQCLGQGKYYDDYFAFFQNEIGENGVPNTVNKYLFSGGETAEDMLRRFFSGFLHSPIHLGYAIEFDQPLIMAEALALTAVHDSYFGEVLTDIETAARTSDGNDSLINLQREIYSNSKFREAMKYDHGVFQIRDGLLAHAKDEFLQVVGSWKVTLEDLQEKTAECLNSTVYWTSLAQRPEKQIRFDFFLMHSITAGSLWPVINSAPWISAESKCRLLEWKGRADLILYCQTGAPFPRHEELVAYLPQVPSGWDEIFRRACEYKDDGHLAKLIRAVATAAQLSNEYVHEADFVIKSDEEFLKIAHMSKPPEIHAFRLLFLTLNPVVIDSAEQFNQESVEQEREMICAKYKHANWMSTEIQRVTARWPRHVGFEQAWFHVPARKSNGLARL</sequence>
<dbReference type="PANTHER" id="PTHR35870">
    <property type="entry name" value="PROTEIN, PUTATIVE (AFU_ORTHOLOGUE AFUA_5G03330)-RELATED"/>
    <property type="match status" value="1"/>
</dbReference>
<protein>
    <submittedName>
        <fullName evidence="2">Putative HypA protein</fullName>
    </submittedName>
</protein>
<dbReference type="Proteomes" id="UP000190744">
    <property type="component" value="Unassembled WGS sequence"/>
</dbReference>
<organism evidence="2 3">
    <name type="scientific">Penicillium brasilianum</name>
    <dbReference type="NCBI Taxonomy" id="104259"/>
    <lineage>
        <taxon>Eukaryota</taxon>
        <taxon>Fungi</taxon>
        <taxon>Dikarya</taxon>
        <taxon>Ascomycota</taxon>
        <taxon>Pezizomycotina</taxon>
        <taxon>Eurotiomycetes</taxon>
        <taxon>Eurotiomycetidae</taxon>
        <taxon>Eurotiales</taxon>
        <taxon>Aspergillaceae</taxon>
        <taxon>Penicillium</taxon>
    </lineage>
</organism>
<dbReference type="AlphaFoldDB" id="A0A1S9RVM8"/>
<dbReference type="EMBL" id="LJBN01000106">
    <property type="protein sequence ID" value="OOQ89557.1"/>
    <property type="molecule type" value="Genomic_DNA"/>
</dbReference>
<evidence type="ECO:0000313" key="2">
    <source>
        <dbReference type="EMBL" id="OOQ89557.1"/>
    </source>
</evidence>
<evidence type="ECO:0000313" key="3">
    <source>
        <dbReference type="Proteomes" id="UP000190744"/>
    </source>
</evidence>
<dbReference type="InterPro" id="IPR025337">
    <property type="entry name" value="Questin_oxidase-like"/>
</dbReference>
<evidence type="ECO:0000256" key="1">
    <source>
        <dbReference type="ARBA" id="ARBA00023002"/>
    </source>
</evidence>
<dbReference type="GO" id="GO:0016491">
    <property type="term" value="F:oxidoreductase activity"/>
    <property type="evidence" value="ECO:0007669"/>
    <property type="project" value="UniProtKB-KW"/>
</dbReference>
<name>A0A1S9RVM8_PENBI</name>
<proteinExistence type="predicted"/>